<accession>A0ABM5JFY6</accession>
<sequence length="324" mass="36930">FTIKASRETFSTADRAHLLNDANTLAAAGQLSYAVALDLSTYLGTEQDYVPWSVGTASLSTLRNRVYYTDLYSNFTTYARKLLTPIVESVTFTVGTDHLENRLRIKVLSSACSLGHESSLQQAVTLFNQWLASPETRPSPDIRDVVYYYGLQQVNTEAAWDQVWKLYLDETDAQEKLKLMNCLAAVQVPWLLQRYINWAGTSNVRRQDYFTLLGYISINPVGQSLVWDYVRQNWEQLVERFGINERTLGRLIPTITARFSTQTKLEEMQQFFTKYPEAEAGTAARQQALETVKANIKWLTVNKAQVGEWLASYVQQSTVTNRSQ</sequence>
<dbReference type="InterPro" id="IPR024571">
    <property type="entry name" value="ERAP1-like_C_dom"/>
</dbReference>
<proteinExistence type="inferred from homology"/>
<keyword evidence="2" id="KW-0031">Aminopeptidase</keyword>
<keyword evidence="2" id="KW-0378">Hydrolase</keyword>
<name>A0ABM5JFY6_DRORH</name>
<dbReference type="Pfam" id="PF11838">
    <property type="entry name" value="ERAP1_C"/>
    <property type="match status" value="1"/>
</dbReference>
<evidence type="ECO:0000256" key="2">
    <source>
        <dbReference type="ARBA" id="ARBA00022438"/>
    </source>
</evidence>
<dbReference type="GeneID" id="108037006"/>
<protein>
    <recommendedName>
        <fullName evidence="3">ERAP1-like C-terminal domain-containing protein</fullName>
    </recommendedName>
</protein>
<dbReference type="RefSeq" id="XP_044317734.1">
    <property type="nucleotide sequence ID" value="XM_044461799.1"/>
</dbReference>
<feature type="domain" description="ERAP1-like C-terminal" evidence="3">
    <location>
        <begin position="7"/>
        <end position="294"/>
    </location>
</feature>
<evidence type="ECO:0000313" key="4">
    <source>
        <dbReference type="EnsemblMetazoa" id="XP_044317734.1"/>
    </source>
</evidence>
<evidence type="ECO:0000256" key="1">
    <source>
        <dbReference type="ARBA" id="ARBA00010136"/>
    </source>
</evidence>
<evidence type="ECO:0000313" key="5">
    <source>
        <dbReference type="Proteomes" id="UP001652680"/>
    </source>
</evidence>
<evidence type="ECO:0000259" key="3">
    <source>
        <dbReference type="Pfam" id="PF11838"/>
    </source>
</evidence>
<organism evidence="4 5">
    <name type="scientific">Drosophila rhopaloa</name>
    <name type="common">Fruit fly</name>
    <dbReference type="NCBI Taxonomy" id="1041015"/>
    <lineage>
        <taxon>Eukaryota</taxon>
        <taxon>Metazoa</taxon>
        <taxon>Ecdysozoa</taxon>
        <taxon>Arthropoda</taxon>
        <taxon>Hexapoda</taxon>
        <taxon>Insecta</taxon>
        <taxon>Pterygota</taxon>
        <taxon>Neoptera</taxon>
        <taxon>Endopterygota</taxon>
        <taxon>Diptera</taxon>
        <taxon>Brachycera</taxon>
        <taxon>Muscomorpha</taxon>
        <taxon>Ephydroidea</taxon>
        <taxon>Drosophilidae</taxon>
        <taxon>Drosophila</taxon>
        <taxon>Sophophora</taxon>
    </lineage>
</organism>
<dbReference type="PANTHER" id="PTHR11533:SF276">
    <property type="entry name" value="GLUTAMYL AMINOPEPTIDASE"/>
    <property type="match status" value="1"/>
</dbReference>
<keyword evidence="5" id="KW-1185">Reference proteome</keyword>
<reference evidence="5" key="1">
    <citation type="journal article" date="2021" name="Elife">
        <title>Highly contiguous assemblies of 101 drosophilid genomes.</title>
        <authorList>
            <person name="Kim B.Y."/>
            <person name="Wang J.R."/>
            <person name="Miller D.E."/>
            <person name="Barmina O."/>
            <person name="Delaney E."/>
            <person name="Thompson A."/>
            <person name="Comeault A.A."/>
            <person name="Peede D."/>
            <person name="D'Agostino E.R."/>
            <person name="Pelaez J."/>
            <person name="Aguilar J.M."/>
            <person name="Haji D."/>
            <person name="Matsunaga T."/>
            <person name="Armstrong E.E."/>
            <person name="Zych M."/>
            <person name="Ogawa Y."/>
            <person name="Stamenkovic-Radak M."/>
            <person name="Jelic M."/>
            <person name="Veselinovic M.S."/>
            <person name="Tanaskovic M."/>
            <person name="Eric P."/>
            <person name="Gao J.J."/>
            <person name="Katoh T.K."/>
            <person name="Toda M.J."/>
            <person name="Watabe H."/>
            <person name="Watada M."/>
            <person name="Davis J.S."/>
            <person name="Moyle L.C."/>
            <person name="Manoli G."/>
            <person name="Bertolini E."/>
            <person name="Kostal V."/>
            <person name="Hawley R.S."/>
            <person name="Takahashi A."/>
            <person name="Jones C.D."/>
            <person name="Price D.K."/>
            <person name="Whiteman N."/>
            <person name="Kopp A."/>
            <person name="Matute D.R."/>
            <person name="Petrov D.A."/>
        </authorList>
    </citation>
    <scope>NUCLEOTIDE SEQUENCE [LARGE SCALE GENOMIC DNA]</scope>
</reference>
<reference evidence="4" key="2">
    <citation type="submission" date="2025-05" db="UniProtKB">
        <authorList>
            <consortium name="EnsemblMetazoa"/>
        </authorList>
    </citation>
    <scope>IDENTIFICATION</scope>
</reference>
<dbReference type="PANTHER" id="PTHR11533">
    <property type="entry name" value="PROTEASE M1 ZINC METALLOPROTEASE"/>
    <property type="match status" value="1"/>
</dbReference>
<dbReference type="Proteomes" id="UP001652680">
    <property type="component" value="Unassembled WGS sequence"/>
</dbReference>
<dbReference type="InterPro" id="IPR050344">
    <property type="entry name" value="Peptidase_M1_aminopeptidases"/>
</dbReference>
<dbReference type="Gene3D" id="1.25.50.20">
    <property type="match status" value="1"/>
</dbReference>
<dbReference type="EnsemblMetazoa" id="XM_044461799.1">
    <property type="protein sequence ID" value="XP_044317734.1"/>
    <property type="gene ID" value="LOC108037006"/>
</dbReference>
<comment type="similarity">
    <text evidence="1">Belongs to the peptidase M1 family.</text>
</comment>
<keyword evidence="2" id="KW-0645">Protease</keyword>